<sequence>MEFYTADNLAPYARTLKLSEGMLSYIASRINTGEALSLMLIAKEIQEKFNGDYVKSRLPSGRPRIYTDVCLLCFSLKEAGHGRLLQIDLKDCIYIGDVDS</sequence>
<accession>A0A517IXH7</accession>
<evidence type="ECO:0000313" key="1">
    <source>
        <dbReference type="EMBL" id="QDS64636.1"/>
    </source>
</evidence>
<protein>
    <submittedName>
        <fullName evidence="1">Uncharacterized protein</fullName>
    </submittedName>
</protein>
<name>A0A517IXH7_STAAU</name>
<geneLocation type="plasmid" evidence="1">
    <name>pSALNT106</name>
</geneLocation>
<reference evidence="1" key="1">
    <citation type="submission" date="2019-07" db="EMBL/GenBank/DDBJ databases">
        <title>Comparative genomics of plasmid bearing Staphylococcus aureus strains isolated from various retail meats.</title>
        <authorList>
            <person name="Neyaz L."/>
            <person name="Karki A.B."/>
            <person name="Fakhr M.K."/>
        </authorList>
    </citation>
    <scope>NUCLEOTIDE SEQUENCE</scope>
    <source>
        <strain evidence="1">B6-55A</strain>
        <plasmid evidence="1">pSALNT106</plasmid>
    </source>
</reference>
<proteinExistence type="predicted"/>
<gene>
    <name evidence="1" type="ORF">FP483_14950</name>
</gene>
<organism evidence="1">
    <name type="scientific">Staphylococcus aureus</name>
    <dbReference type="NCBI Taxonomy" id="1280"/>
    <lineage>
        <taxon>Bacteria</taxon>
        <taxon>Bacillati</taxon>
        <taxon>Bacillota</taxon>
        <taxon>Bacilli</taxon>
        <taxon>Bacillales</taxon>
        <taxon>Staphylococcaceae</taxon>
        <taxon>Staphylococcus</taxon>
    </lineage>
</organism>
<dbReference type="AlphaFoldDB" id="A0A517IXH7"/>
<dbReference type="EMBL" id="CP042145">
    <property type="protein sequence ID" value="QDS64636.1"/>
    <property type="molecule type" value="Genomic_DNA"/>
</dbReference>
<keyword evidence="1" id="KW-0614">Plasmid</keyword>
<dbReference type="RefSeq" id="WP_000398119.1">
    <property type="nucleotide sequence ID" value="NZ_CAKKJZ010000049.1"/>
</dbReference>